<evidence type="ECO:0000313" key="3">
    <source>
        <dbReference type="Proteomes" id="UP000011124"/>
    </source>
</evidence>
<dbReference type="Proteomes" id="UP000011124">
    <property type="component" value="Chromosome"/>
</dbReference>
<dbReference type="KEGG" id="ssg:Selsp_1319"/>
<protein>
    <submittedName>
        <fullName evidence="2">Uncharacterized protein</fullName>
    </submittedName>
</protein>
<dbReference type="HOGENOM" id="CLU_059703_0_0_9"/>
<reference evidence="2 3" key="1">
    <citation type="submission" date="2011-04" db="EMBL/GenBank/DDBJ databases">
        <title>The complete genome of Selenomonas sputigena DSM 20758.</title>
        <authorList>
            <consortium name="US DOE Joint Genome Institute (JGI-PGF)"/>
            <person name="Lucas S."/>
            <person name="Copeland A."/>
            <person name="Lapidus A."/>
            <person name="Bruce D."/>
            <person name="Goodwin L."/>
            <person name="Pitluck S."/>
            <person name="Peters L."/>
            <person name="Kyrpides N."/>
            <person name="Mavromatis K."/>
            <person name="Ivanova N."/>
            <person name="Ovchinnikova G."/>
            <person name="Teshima H."/>
            <person name="Detter J.C."/>
            <person name="Tapia R."/>
            <person name="Han C."/>
            <person name="Land M."/>
            <person name="Hauser L."/>
            <person name="Markowitz V."/>
            <person name="Cheng J.-F."/>
            <person name="Hugenholtz P."/>
            <person name="Woyke T."/>
            <person name="Wu D."/>
            <person name="Gronow S."/>
            <person name="Wellnitz S."/>
            <person name="Schneider S."/>
            <person name="Klenk H.-P."/>
            <person name="Eisen J.A."/>
        </authorList>
    </citation>
    <scope>NUCLEOTIDE SEQUENCE [LARGE SCALE GENOMIC DNA]</scope>
    <source>
        <strain evidence="3">ATCC 35185 / DSM 20758 / VPI D19B-28</strain>
    </source>
</reference>
<name>F4F0U0_SELS3</name>
<keyword evidence="3" id="KW-1185">Reference proteome</keyword>
<proteinExistence type="predicted"/>
<gene>
    <name evidence="2" type="ordered locus">Selsp_1319</name>
</gene>
<accession>F4F0U0</accession>
<dbReference type="AlphaFoldDB" id="F4F0U0"/>
<evidence type="ECO:0000256" key="1">
    <source>
        <dbReference type="SAM" id="MobiDB-lite"/>
    </source>
</evidence>
<feature type="region of interest" description="Disordered" evidence="1">
    <location>
        <begin position="10"/>
        <end position="39"/>
    </location>
</feature>
<organism evidence="2 3">
    <name type="scientific">Selenomonas sputigena (strain ATCC 35185 / DSM 20758 / CCUG 44933 / VPI D19B-28)</name>
    <dbReference type="NCBI Taxonomy" id="546271"/>
    <lineage>
        <taxon>Bacteria</taxon>
        <taxon>Bacillati</taxon>
        <taxon>Bacillota</taxon>
        <taxon>Negativicutes</taxon>
        <taxon>Selenomonadales</taxon>
        <taxon>Selenomonadaceae</taxon>
        <taxon>Selenomonas</taxon>
    </lineage>
</organism>
<dbReference type="EMBL" id="CP002637">
    <property type="protein sequence ID" value="AEC00278.1"/>
    <property type="molecule type" value="Genomic_DNA"/>
</dbReference>
<evidence type="ECO:0000313" key="2">
    <source>
        <dbReference type="EMBL" id="AEC00278.1"/>
    </source>
</evidence>
<sequence>MCCGVIRMPDENALVDPETTGQESTPDMEAGEEPVQKEKRRGRLYGRKWKISIYKPSYKKDEDGNVTEERDPEHDTEMDVSLLKCEFQTKTTTETAVQVCTLVVYNMNAATEKEVIEEGFQISVFGGYTEGQYGEIFTGDIVQIFRNRENGIDYRLEIIALKGALSLFTNHVRSTIAAGSTPRDVVHAVAGQADKRIGVGEVSEELPEQTLPRGKVLFGTPAKYLRDICTWNDAVYWEGEDGKLVLETVEQEIPVDKVLVLTPATGLVGTPIYSDQGIQIKMLLDARIKLRSMIKIDNEIIQRQAIQIDASGQQKSDQLPQTAQFDQDGEYQVFSIEHRGDTWGDEWTTTVVGVSRNGRMSLLTAVNKPGQTLK</sequence>